<evidence type="ECO:0000256" key="12">
    <source>
        <dbReference type="ARBA" id="ARBA00023136"/>
    </source>
</evidence>
<evidence type="ECO:0000256" key="10">
    <source>
        <dbReference type="ARBA" id="ARBA00023004"/>
    </source>
</evidence>
<keyword evidence="9" id="KW-0560">Oxidoreductase</keyword>
<keyword evidence="13" id="KW-0812">Transmembrane</keyword>
<dbReference type="EnsemblMetazoa" id="XM_014389338.2">
    <property type="protein sequence ID" value="XP_014244824.1"/>
    <property type="gene ID" value="LOC106664001"/>
</dbReference>
<protein>
    <recommendedName>
        <fullName evidence="16">Cytochrome P450</fullName>
    </recommendedName>
</protein>
<dbReference type="OrthoDB" id="6629082at2759"/>
<keyword evidence="12 13" id="KW-0472">Membrane</keyword>
<organism evidence="14 15">
    <name type="scientific">Cimex lectularius</name>
    <name type="common">Bed bug</name>
    <name type="synonym">Acanthia lectularia</name>
    <dbReference type="NCBI Taxonomy" id="79782"/>
    <lineage>
        <taxon>Eukaryota</taxon>
        <taxon>Metazoa</taxon>
        <taxon>Ecdysozoa</taxon>
        <taxon>Arthropoda</taxon>
        <taxon>Hexapoda</taxon>
        <taxon>Insecta</taxon>
        <taxon>Pterygota</taxon>
        <taxon>Neoptera</taxon>
        <taxon>Paraneoptera</taxon>
        <taxon>Hemiptera</taxon>
        <taxon>Heteroptera</taxon>
        <taxon>Panheteroptera</taxon>
        <taxon>Cimicomorpha</taxon>
        <taxon>Cimicidae</taxon>
        <taxon>Cimex</taxon>
    </lineage>
</organism>
<proteinExistence type="inferred from homology"/>
<evidence type="ECO:0000313" key="15">
    <source>
        <dbReference type="Proteomes" id="UP000494040"/>
    </source>
</evidence>
<name>A0A8I6TEW3_CIMLE</name>
<dbReference type="GO" id="GO:0020037">
    <property type="term" value="F:heme binding"/>
    <property type="evidence" value="ECO:0007669"/>
    <property type="project" value="InterPro"/>
</dbReference>
<evidence type="ECO:0008006" key="16">
    <source>
        <dbReference type="Google" id="ProtNLM"/>
    </source>
</evidence>
<dbReference type="InterPro" id="IPR001128">
    <property type="entry name" value="Cyt_P450"/>
</dbReference>
<evidence type="ECO:0000256" key="5">
    <source>
        <dbReference type="ARBA" id="ARBA00022617"/>
    </source>
</evidence>
<dbReference type="PANTHER" id="PTHR24292:SF54">
    <property type="entry name" value="CYP9F3-RELATED"/>
    <property type="match status" value="1"/>
</dbReference>
<dbReference type="PANTHER" id="PTHR24292">
    <property type="entry name" value="CYTOCHROME P450"/>
    <property type="match status" value="1"/>
</dbReference>
<dbReference type="InterPro" id="IPR050476">
    <property type="entry name" value="Insect_CytP450_Detox"/>
</dbReference>
<evidence type="ECO:0000256" key="11">
    <source>
        <dbReference type="ARBA" id="ARBA00023033"/>
    </source>
</evidence>
<dbReference type="GO" id="GO:0005506">
    <property type="term" value="F:iron ion binding"/>
    <property type="evidence" value="ECO:0007669"/>
    <property type="project" value="InterPro"/>
</dbReference>
<evidence type="ECO:0000256" key="1">
    <source>
        <dbReference type="ARBA" id="ARBA00001971"/>
    </source>
</evidence>
<evidence type="ECO:0000256" key="4">
    <source>
        <dbReference type="ARBA" id="ARBA00010617"/>
    </source>
</evidence>
<keyword evidence="11" id="KW-0503">Monooxygenase</keyword>
<keyword evidence="15" id="KW-1185">Reference proteome</keyword>
<keyword evidence="7" id="KW-0256">Endoplasmic reticulum</keyword>
<dbReference type="Pfam" id="PF00067">
    <property type="entry name" value="p450"/>
    <property type="match status" value="1"/>
</dbReference>
<dbReference type="PRINTS" id="PR00464">
    <property type="entry name" value="EP450II"/>
</dbReference>
<comment type="similarity">
    <text evidence="4">Belongs to the cytochrome P450 family.</text>
</comment>
<dbReference type="GO" id="GO:0005789">
    <property type="term" value="C:endoplasmic reticulum membrane"/>
    <property type="evidence" value="ECO:0007669"/>
    <property type="project" value="UniProtKB-SubCell"/>
</dbReference>
<reference evidence="14" key="1">
    <citation type="submission" date="2022-01" db="UniProtKB">
        <authorList>
            <consortium name="EnsemblMetazoa"/>
        </authorList>
    </citation>
    <scope>IDENTIFICATION</scope>
</reference>
<accession>A0A8I6TEW3</accession>
<dbReference type="GeneID" id="106664001"/>
<dbReference type="Proteomes" id="UP000494040">
    <property type="component" value="Unassembled WGS sequence"/>
</dbReference>
<dbReference type="AlphaFoldDB" id="A0A8I6TEW3"/>
<dbReference type="OMA" id="RVEWISF"/>
<dbReference type="GO" id="GO:0016705">
    <property type="term" value="F:oxidoreductase activity, acting on paired donors, with incorporation or reduction of molecular oxygen"/>
    <property type="evidence" value="ECO:0007669"/>
    <property type="project" value="InterPro"/>
</dbReference>
<dbReference type="GO" id="GO:0004497">
    <property type="term" value="F:monooxygenase activity"/>
    <property type="evidence" value="ECO:0007669"/>
    <property type="project" value="UniProtKB-KW"/>
</dbReference>
<comment type="cofactor">
    <cofactor evidence="1">
        <name>heme</name>
        <dbReference type="ChEBI" id="CHEBI:30413"/>
    </cofactor>
</comment>
<dbReference type="SUPFAM" id="SSF48264">
    <property type="entry name" value="Cytochrome P450"/>
    <property type="match status" value="1"/>
</dbReference>
<keyword evidence="13" id="KW-1133">Transmembrane helix</keyword>
<evidence type="ECO:0000256" key="8">
    <source>
        <dbReference type="ARBA" id="ARBA00022848"/>
    </source>
</evidence>
<evidence type="ECO:0000256" key="13">
    <source>
        <dbReference type="SAM" id="Phobius"/>
    </source>
</evidence>
<dbReference type="Gene3D" id="1.10.630.10">
    <property type="entry name" value="Cytochrome P450"/>
    <property type="match status" value="1"/>
</dbReference>
<comment type="subcellular location">
    <subcellularLocation>
        <location evidence="3">Endoplasmic reticulum membrane</location>
        <topology evidence="3">Peripheral membrane protein</topology>
    </subcellularLocation>
    <subcellularLocation>
        <location evidence="2">Microsome membrane</location>
        <topology evidence="2">Peripheral membrane protein</topology>
    </subcellularLocation>
</comment>
<dbReference type="InterPro" id="IPR036396">
    <property type="entry name" value="Cyt_P450_sf"/>
</dbReference>
<evidence type="ECO:0000313" key="14">
    <source>
        <dbReference type="EnsemblMetazoa" id="XP_014244824.1"/>
    </source>
</evidence>
<keyword evidence="8" id="KW-0492">Microsome</keyword>
<keyword evidence="6" id="KW-0479">Metal-binding</keyword>
<evidence type="ECO:0000256" key="9">
    <source>
        <dbReference type="ARBA" id="ARBA00023002"/>
    </source>
</evidence>
<keyword evidence="10" id="KW-0408">Iron</keyword>
<evidence type="ECO:0000256" key="2">
    <source>
        <dbReference type="ARBA" id="ARBA00004174"/>
    </source>
</evidence>
<dbReference type="InterPro" id="IPR002402">
    <property type="entry name" value="Cyt_P450_E_grp-II"/>
</dbReference>
<evidence type="ECO:0000256" key="7">
    <source>
        <dbReference type="ARBA" id="ARBA00022824"/>
    </source>
</evidence>
<evidence type="ECO:0000256" key="3">
    <source>
        <dbReference type="ARBA" id="ARBA00004406"/>
    </source>
</evidence>
<keyword evidence="5" id="KW-0349">Heme</keyword>
<evidence type="ECO:0000256" key="6">
    <source>
        <dbReference type="ARBA" id="ARBA00022723"/>
    </source>
</evidence>
<feature type="transmembrane region" description="Helical" evidence="13">
    <location>
        <begin position="7"/>
        <end position="26"/>
    </location>
</feature>
<dbReference type="RefSeq" id="XP_014244824.1">
    <property type="nucleotide sequence ID" value="XM_014389338.2"/>
</dbReference>
<dbReference type="KEGG" id="clec:106664001"/>
<sequence>MESLTELFNVKFLIICIFFLAFYYYGKSTYNHWKNLGVAYMKPKYPLFGNSFENAFSIISTVENQRQKYDFFKGNRYGGIFHFRKPVLFLKDPELIESVLIKDFPHFYNRTTYVDKKLDPLSNHLVHMENEQWKNLRAKLTPIFSSVKLKGMHEQLLDCTDELIRYMDQFLNRSPFETREMMGKFTTDVIASCAFGLSANAIKDPDSEFRRIGKQVFKISFLTKLRLVLRSRFPWLLRLLNWRARPTKVLQFFTNTVNETLEYREKNNIKRDDFLYLMNELRKKDQQLRNGNASHPDNKCKYNLYS</sequence>